<protein>
    <submittedName>
        <fullName evidence="3">Biotin--[acetyl-CoA-carboxylase] ligase</fullName>
        <ecNumber evidence="3">6.3.4.15</ecNumber>
    </submittedName>
</protein>
<proteinExistence type="predicted"/>
<dbReference type="GO" id="GO:0004077">
    <property type="term" value="F:biotin--[biotin carboxyl-carrier protein] ligase activity"/>
    <property type="evidence" value="ECO:0007669"/>
    <property type="project" value="UniProtKB-EC"/>
</dbReference>
<dbReference type="EMBL" id="CP116394">
    <property type="protein sequence ID" value="WCE45492.1"/>
    <property type="molecule type" value="Genomic_DNA"/>
</dbReference>
<feature type="domain" description="BPL/LPL catalytic" evidence="2">
    <location>
        <begin position="1"/>
        <end position="171"/>
    </location>
</feature>
<evidence type="ECO:0000313" key="3">
    <source>
        <dbReference type="EMBL" id="WCE45492.1"/>
    </source>
</evidence>
<dbReference type="PANTHER" id="PTHR12835">
    <property type="entry name" value="BIOTIN PROTEIN LIGASE"/>
    <property type="match status" value="1"/>
</dbReference>
<dbReference type="KEGG" id="wne:PIG85_07480"/>
<dbReference type="GO" id="GO:0005737">
    <property type="term" value="C:cytoplasm"/>
    <property type="evidence" value="ECO:0007669"/>
    <property type="project" value="TreeGrafter"/>
</dbReference>
<dbReference type="InterPro" id="IPR004143">
    <property type="entry name" value="BPL_LPL_catalytic"/>
</dbReference>
<organism evidence="3 4">
    <name type="scientific">Winkia neuii subsp. anitrata</name>
    <dbReference type="NCBI Taxonomy" id="29318"/>
    <lineage>
        <taxon>Bacteria</taxon>
        <taxon>Bacillati</taxon>
        <taxon>Actinomycetota</taxon>
        <taxon>Actinomycetes</taxon>
        <taxon>Actinomycetales</taxon>
        <taxon>Actinomycetaceae</taxon>
        <taxon>Winkia</taxon>
    </lineage>
</organism>
<dbReference type="AlphaFoldDB" id="A0AB38XMP5"/>
<accession>A0AB38XMP5</accession>
<dbReference type="RefSeq" id="WP_004807628.1">
    <property type="nucleotide sequence ID" value="NZ_CP116394.1"/>
</dbReference>
<dbReference type="Proteomes" id="UP001211044">
    <property type="component" value="Chromosome"/>
</dbReference>
<dbReference type="SUPFAM" id="SSF55681">
    <property type="entry name" value="Class II aaRS and biotin synthetases"/>
    <property type="match status" value="1"/>
</dbReference>
<dbReference type="EC" id="6.3.4.15" evidence="3"/>
<dbReference type="InterPro" id="IPR004408">
    <property type="entry name" value="Biotin_CoA_COase_ligase"/>
</dbReference>
<reference evidence="3" key="1">
    <citation type="submission" date="2023-01" db="EMBL/GenBank/DDBJ databases">
        <title>Comparative Genomic Analysis of the Clinically-Derived Winkia Strain NY0527 Provides Evidence into the Taxonomic Reassignment of Winkia neuii and Characterizes Their Virulence Traits.</title>
        <authorList>
            <person name="Cai X."/>
            <person name="Peng Y."/>
            <person name="Li M."/>
            <person name="Qiu Y."/>
            <person name="Wang Y."/>
            <person name="Xu L."/>
            <person name="Hou Q."/>
        </authorList>
    </citation>
    <scope>NUCLEOTIDE SEQUENCE</scope>
    <source>
        <strain evidence="3">NY0527</strain>
    </source>
</reference>
<dbReference type="PANTHER" id="PTHR12835:SF5">
    <property type="entry name" value="BIOTIN--PROTEIN LIGASE"/>
    <property type="match status" value="1"/>
</dbReference>
<dbReference type="PROSITE" id="PS51733">
    <property type="entry name" value="BPL_LPL_CATALYTIC"/>
    <property type="match status" value="1"/>
</dbReference>
<evidence type="ECO:0000259" key="2">
    <source>
        <dbReference type="PROSITE" id="PS51733"/>
    </source>
</evidence>
<dbReference type="Pfam" id="PF03099">
    <property type="entry name" value="BPL_LplA_LipB"/>
    <property type="match status" value="1"/>
</dbReference>
<sequence length="237" mass="25518">MSSKITFLSEVGSTQDVMAERIDEGAEPFEMLVAHSQTAGRGRMGRTWVSGRDRGLYASTYLHLPEYSVDEYGWVTLLAGIATQEAIWQYGVRPTLKWPNDLLLDGGKVCGILTELHGPGQFVVGVGLNLTQAPDVDRPTASLSQVIAPPSVEEMARTLSESLKKIFTTVKPGPEAAALYRQRALFGVRIQVHTPAGLIAPAIATDITDSGALVLVEDQGKEKLITCGDAEIVKGLK</sequence>
<dbReference type="NCBIfam" id="TIGR00121">
    <property type="entry name" value="birA_ligase"/>
    <property type="match status" value="1"/>
</dbReference>
<dbReference type="CDD" id="cd16442">
    <property type="entry name" value="BPL"/>
    <property type="match status" value="1"/>
</dbReference>
<evidence type="ECO:0000313" key="4">
    <source>
        <dbReference type="Proteomes" id="UP001211044"/>
    </source>
</evidence>
<name>A0AB38XMP5_9ACTO</name>
<dbReference type="Gene3D" id="3.30.930.10">
    <property type="entry name" value="Bira Bifunctional Protein, Domain 2"/>
    <property type="match status" value="1"/>
</dbReference>
<gene>
    <name evidence="3" type="ORF">PIG85_07480</name>
</gene>
<dbReference type="InterPro" id="IPR045864">
    <property type="entry name" value="aa-tRNA-synth_II/BPL/LPL"/>
</dbReference>
<keyword evidence="1 3" id="KW-0436">Ligase</keyword>
<evidence type="ECO:0000256" key="1">
    <source>
        <dbReference type="ARBA" id="ARBA00022598"/>
    </source>
</evidence>